<evidence type="ECO:0000313" key="3">
    <source>
        <dbReference type="Proteomes" id="UP000502706"/>
    </source>
</evidence>
<name>A0A6G8PU53_9ACTN</name>
<organism evidence="2 3">
    <name type="scientific">Rubrobacter marinus</name>
    <dbReference type="NCBI Taxonomy" id="2653852"/>
    <lineage>
        <taxon>Bacteria</taxon>
        <taxon>Bacillati</taxon>
        <taxon>Actinomycetota</taxon>
        <taxon>Rubrobacteria</taxon>
        <taxon>Rubrobacterales</taxon>
        <taxon>Rubrobacteraceae</taxon>
        <taxon>Rubrobacter</taxon>
    </lineage>
</organism>
<sequence length="259" mass="28430">MLDHGIFDAHLHVIDPRFPLVPNRGYVPDPFTVEDYLERVEPLGVVGGAVVSGSFQAFDTSYLLDALKGLGPSFVGVAQLPVSVPDEEVLRLHEAGVRAVRFNLERGGSETPGNLERLAKRVYEVSGWHAELYADSVHLTKLEEMLARLPRLSIDHLGLSVSGFRTLLRLVERGARVKATGFGRLDFDPGAAMREISAANPDALMFGTDLPSTRARRPFRDEDVRTVIEALDEDLARKALLDNAAEFYRPGTARAGRGS</sequence>
<dbReference type="GO" id="GO:0016787">
    <property type="term" value="F:hydrolase activity"/>
    <property type="evidence" value="ECO:0007669"/>
    <property type="project" value="UniProtKB-KW"/>
</dbReference>
<dbReference type="RefSeq" id="WP_166394884.1">
    <property type="nucleotide sequence ID" value="NZ_CP045121.1"/>
</dbReference>
<evidence type="ECO:0000259" key="1">
    <source>
        <dbReference type="Pfam" id="PF04909"/>
    </source>
</evidence>
<dbReference type="InterPro" id="IPR032466">
    <property type="entry name" value="Metal_Hydrolase"/>
</dbReference>
<keyword evidence="3" id="KW-1185">Reference proteome</keyword>
<dbReference type="EMBL" id="CP045121">
    <property type="protein sequence ID" value="QIN77215.1"/>
    <property type="molecule type" value="Genomic_DNA"/>
</dbReference>
<protein>
    <submittedName>
        <fullName evidence="2">Amidohydrolase family protein</fullName>
    </submittedName>
</protein>
<gene>
    <name evidence="2" type="ORF">GBA65_00340</name>
</gene>
<dbReference type="InterPro" id="IPR052358">
    <property type="entry name" value="Aro_Compnd_Degr_Hydrolases"/>
</dbReference>
<dbReference type="PANTHER" id="PTHR35563">
    <property type="entry name" value="BARREL METAL-DEPENDENT HYDROLASE, PUTATIVE (AFU_ORTHOLOGUE AFUA_1G16240)-RELATED"/>
    <property type="match status" value="1"/>
</dbReference>
<dbReference type="InterPro" id="IPR006680">
    <property type="entry name" value="Amidohydro-rel"/>
</dbReference>
<dbReference type="AlphaFoldDB" id="A0A6G8PU53"/>
<dbReference type="SUPFAM" id="SSF51556">
    <property type="entry name" value="Metallo-dependent hydrolases"/>
    <property type="match status" value="1"/>
</dbReference>
<reference evidence="2 3" key="1">
    <citation type="submission" date="2019-10" db="EMBL/GenBank/DDBJ databases">
        <title>Rubrobacter sp nov SCSIO 52915 isolated from a deep-sea sediment in the South China Sea.</title>
        <authorList>
            <person name="Chen R.W."/>
        </authorList>
    </citation>
    <scope>NUCLEOTIDE SEQUENCE [LARGE SCALE GENOMIC DNA]</scope>
    <source>
        <strain evidence="2 3">SCSIO 52915</strain>
    </source>
</reference>
<feature type="domain" description="Amidohydrolase-related" evidence="1">
    <location>
        <begin position="8"/>
        <end position="249"/>
    </location>
</feature>
<dbReference type="Gene3D" id="3.20.20.140">
    <property type="entry name" value="Metal-dependent hydrolases"/>
    <property type="match status" value="1"/>
</dbReference>
<accession>A0A6G8PU53</accession>
<keyword evidence="2" id="KW-0378">Hydrolase</keyword>
<dbReference type="Pfam" id="PF04909">
    <property type="entry name" value="Amidohydro_2"/>
    <property type="match status" value="1"/>
</dbReference>
<dbReference type="Proteomes" id="UP000502706">
    <property type="component" value="Chromosome"/>
</dbReference>
<dbReference type="PANTHER" id="PTHR35563:SF2">
    <property type="entry name" value="BARREL METAL-DEPENDENT HYDROLASE, PUTATIVE (AFU_ORTHOLOGUE AFUA_1G16240)-RELATED"/>
    <property type="match status" value="1"/>
</dbReference>
<dbReference type="KEGG" id="rmar:GBA65_00340"/>
<evidence type="ECO:0000313" key="2">
    <source>
        <dbReference type="EMBL" id="QIN77215.1"/>
    </source>
</evidence>
<proteinExistence type="predicted"/>